<keyword evidence="4" id="KW-0809">Transit peptide</keyword>
<feature type="compositionally biased region" description="Acidic residues" evidence="8">
    <location>
        <begin position="537"/>
        <end position="546"/>
    </location>
</feature>
<gene>
    <name evidence="10" type="ORF">ERUC_LOCUS30447</name>
</gene>
<feature type="domain" description="CRM" evidence="9">
    <location>
        <begin position="241"/>
        <end position="337"/>
    </location>
</feature>
<keyword evidence="3 7" id="KW-0694">RNA-binding</keyword>
<evidence type="ECO:0000313" key="11">
    <source>
        <dbReference type="Proteomes" id="UP001642260"/>
    </source>
</evidence>
<feature type="compositionally biased region" description="Low complexity" evidence="8">
    <location>
        <begin position="207"/>
        <end position="221"/>
    </location>
</feature>
<evidence type="ECO:0000256" key="4">
    <source>
        <dbReference type="ARBA" id="ARBA00022946"/>
    </source>
</evidence>
<feature type="region of interest" description="Disordered" evidence="8">
    <location>
        <begin position="174"/>
        <end position="221"/>
    </location>
</feature>
<feature type="region of interest" description="Disordered" evidence="8">
    <location>
        <begin position="469"/>
        <end position="549"/>
    </location>
</feature>
<dbReference type="Proteomes" id="UP001642260">
    <property type="component" value="Unassembled WGS sequence"/>
</dbReference>
<evidence type="ECO:0000259" key="9">
    <source>
        <dbReference type="PROSITE" id="PS51295"/>
    </source>
</evidence>
<dbReference type="PANTHER" id="PTHR46247:SF1">
    <property type="entry name" value="CRS2-ASSOCIATED FACTOR 1, CHLOROPLASTIC"/>
    <property type="match status" value="1"/>
</dbReference>
<dbReference type="GO" id="GO:0006397">
    <property type="term" value="P:mRNA processing"/>
    <property type="evidence" value="ECO:0007669"/>
    <property type="project" value="UniProtKB-KW"/>
</dbReference>
<dbReference type="Gene3D" id="3.30.110.60">
    <property type="entry name" value="YhbY-like"/>
    <property type="match status" value="2"/>
</dbReference>
<dbReference type="GO" id="GO:1990904">
    <property type="term" value="C:ribonucleoprotein complex"/>
    <property type="evidence" value="ECO:0007669"/>
    <property type="project" value="UniProtKB-KW"/>
</dbReference>
<dbReference type="GO" id="GO:0008380">
    <property type="term" value="P:RNA splicing"/>
    <property type="evidence" value="ECO:0007669"/>
    <property type="project" value="UniProtKB-KW"/>
</dbReference>
<comment type="caution">
    <text evidence="10">The sequence shown here is derived from an EMBL/GenBank/DDBJ whole genome shotgun (WGS) entry which is preliminary data.</text>
</comment>
<dbReference type="InterPro" id="IPR044599">
    <property type="entry name" value="CAF1P_plant"/>
</dbReference>
<proteinExistence type="predicted"/>
<keyword evidence="2" id="KW-0677">Repeat</keyword>
<evidence type="ECO:0000256" key="5">
    <source>
        <dbReference type="ARBA" id="ARBA00023187"/>
    </source>
</evidence>
<feature type="compositionally biased region" description="Polar residues" evidence="8">
    <location>
        <begin position="507"/>
        <end position="536"/>
    </location>
</feature>
<evidence type="ECO:0000256" key="8">
    <source>
        <dbReference type="SAM" id="MobiDB-lite"/>
    </source>
</evidence>
<feature type="domain" description="CRM" evidence="9">
    <location>
        <begin position="359"/>
        <end position="455"/>
    </location>
</feature>
<feature type="compositionally biased region" description="Polar residues" evidence="8">
    <location>
        <begin position="479"/>
        <end position="497"/>
    </location>
</feature>
<reference evidence="10 11" key="1">
    <citation type="submission" date="2022-03" db="EMBL/GenBank/DDBJ databases">
        <authorList>
            <person name="Macdonald S."/>
            <person name="Ahmed S."/>
            <person name="Newling K."/>
        </authorList>
    </citation>
    <scope>NUCLEOTIDE SEQUENCE [LARGE SCALE GENOMIC DNA]</scope>
</reference>
<accession>A0ABC8KZL5</accession>
<dbReference type="AlphaFoldDB" id="A0ABC8KZL5"/>
<feature type="region of interest" description="Disordered" evidence="8">
    <location>
        <begin position="66"/>
        <end position="136"/>
    </location>
</feature>
<organism evidence="10 11">
    <name type="scientific">Eruca vesicaria subsp. sativa</name>
    <name type="common">Garden rocket</name>
    <name type="synonym">Eruca sativa</name>
    <dbReference type="NCBI Taxonomy" id="29727"/>
    <lineage>
        <taxon>Eukaryota</taxon>
        <taxon>Viridiplantae</taxon>
        <taxon>Streptophyta</taxon>
        <taxon>Embryophyta</taxon>
        <taxon>Tracheophyta</taxon>
        <taxon>Spermatophyta</taxon>
        <taxon>Magnoliopsida</taxon>
        <taxon>eudicotyledons</taxon>
        <taxon>Gunneridae</taxon>
        <taxon>Pentapetalae</taxon>
        <taxon>rosids</taxon>
        <taxon>malvids</taxon>
        <taxon>Brassicales</taxon>
        <taxon>Brassicaceae</taxon>
        <taxon>Brassiceae</taxon>
        <taxon>Eruca</taxon>
    </lineage>
</organism>
<keyword evidence="5" id="KW-0508">mRNA splicing</keyword>
<feature type="compositionally biased region" description="Polar residues" evidence="8">
    <location>
        <begin position="67"/>
        <end position="96"/>
    </location>
</feature>
<evidence type="ECO:0000256" key="7">
    <source>
        <dbReference type="PROSITE-ProRule" id="PRU00626"/>
    </source>
</evidence>
<dbReference type="PANTHER" id="PTHR46247">
    <property type="entry name" value="CRS2-ASSOCIATED FACTOR 1, CHLOROPLASTIC"/>
    <property type="match status" value="1"/>
</dbReference>
<keyword evidence="6" id="KW-0687">Ribonucleoprotein</keyword>
<dbReference type="SMART" id="SM01103">
    <property type="entry name" value="CRS1_YhbY"/>
    <property type="match status" value="2"/>
</dbReference>
<evidence type="ECO:0000313" key="10">
    <source>
        <dbReference type="EMBL" id="CAH8365724.1"/>
    </source>
</evidence>
<sequence>MSLKLNIPFPIFAPSLFPNPNPRGPSELRFSRWGNANAERFEHCRRTQEELEAEIRRDRRFDAATSIVHTQDSSAASSEPKTSPFRSRGTPSQPSARSIPGRRSKYSKPDYGPNRPKNKPKVPDSPPQVDAKPEVKLSEDGLTYVIDGAPFEFKYSYTETPKVKPLKLREAPYAPFGPTTMGRPWTGRAPLPQSQKTPREFDSFSLPPVGKKGVKPVQKPGPFRPGVGPRYVYTKEEILGEPLTKEEIRELVTSCLKTTRQLNMGRDGLTHNMLNNIHDLWKRRRVCKIKCKGVCTVDMDNVCEQLEEKIGGKVIYRRGGVIFLFRGRNYNHRTRQRFPLMLWKPVAPVYPRLIQQVPEGLTLKEATAMRRKGRELMPICKLGKNGVYCDLVKNVREAFEVCELVRIDCQGIKGSDFRKIGAKLKDLVPCVLISFENEQILIWRGREWKSSLTVPDKKDDILRDIEVDTISPEEDEASESLNLTRTVNQNSSSSPMESHNDPDSDDLSSSTVDISTMEGTSTTLQTSSTEDVTADNSPEEESETTEEINRQSVERVLNMMKQAVESGAALVLDAADLDPDTVFAKAVAFSSVATPGPVFKHGLRKQPAVKKEEIREFRYQNLEAKTSSDVIPGRKEVAVRVERYKGKEKEGVEKKMDELDEDYREVIPHGTLKVDELAKLLA</sequence>
<dbReference type="SUPFAM" id="SSF75471">
    <property type="entry name" value="YhbY-like"/>
    <property type="match status" value="2"/>
</dbReference>
<dbReference type="EMBL" id="CAKOAT010394266">
    <property type="protein sequence ID" value="CAH8365724.1"/>
    <property type="molecule type" value="Genomic_DNA"/>
</dbReference>
<keyword evidence="1" id="KW-0507">mRNA processing</keyword>
<evidence type="ECO:0000256" key="1">
    <source>
        <dbReference type="ARBA" id="ARBA00022664"/>
    </source>
</evidence>
<dbReference type="GO" id="GO:0003723">
    <property type="term" value="F:RNA binding"/>
    <property type="evidence" value="ECO:0007669"/>
    <property type="project" value="UniProtKB-UniRule"/>
</dbReference>
<dbReference type="PROSITE" id="PS51295">
    <property type="entry name" value="CRM"/>
    <property type="match status" value="2"/>
</dbReference>
<dbReference type="InterPro" id="IPR001890">
    <property type="entry name" value="RNA-binding_CRM"/>
</dbReference>
<keyword evidence="11" id="KW-1185">Reference proteome</keyword>
<dbReference type="Pfam" id="PF01985">
    <property type="entry name" value="CRS1_YhbY"/>
    <property type="match status" value="2"/>
</dbReference>
<dbReference type="InterPro" id="IPR035920">
    <property type="entry name" value="YhbY-like_sf"/>
</dbReference>
<evidence type="ECO:0000256" key="6">
    <source>
        <dbReference type="ARBA" id="ARBA00023274"/>
    </source>
</evidence>
<name>A0ABC8KZL5_ERUVS</name>
<dbReference type="FunFam" id="3.30.110.60:FF:000002">
    <property type="entry name" value="CRS2-associated factor 1, chloroplastic"/>
    <property type="match status" value="2"/>
</dbReference>
<protein>
    <recommendedName>
        <fullName evidence="9">CRM domain-containing protein</fullName>
    </recommendedName>
</protein>
<evidence type="ECO:0000256" key="2">
    <source>
        <dbReference type="ARBA" id="ARBA00022737"/>
    </source>
</evidence>
<evidence type="ECO:0000256" key="3">
    <source>
        <dbReference type="ARBA" id="ARBA00022884"/>
    </source>
</evidence>